<organism evidence="2 3">
    <name type="scientific">Oryza sativa subsp. japonica</name>
    <name type="common">Rice</name>
    <dbReference type="NCBI Taxonomy" id="39947"/>
    <lineage>
        <taxon>Eukaryota</taxon>
        <taxon>Viridiplantae</taxon>
        <taxon>Streptophyta</taxon>
        <taxon>Embryophyta</taxon>
        <taxon>Tracheophyta</taxon>
        <taxon>Spermatophyta</taxon>
        <taxon>Magnoliopsida</taxon>
        <taxon>Liliopsida</taxon>
        <taxon>Poales</taxon>
        <taxon>Poaceae</taxon>
        <taxon>BOP clade</taxon>
        <taxon>Oryzoideae</taxon>
        <taxon>Oryzeae</taxon>
        <taxon>Oryzinae</taxon>
        <taxon>Oryza</taxon>
        <taxon>Oryza sativa</taxon>
    </lineage>
</organism>
<reference evidence="3" key="1">
    <citation type="journal article" date="2005" name="Nature">
        <title>The map-based sequence of the rice genome.</title>
        <authorList>
            <consortium name="International rice genome sequencing project (IRGSP)"/>
            <person name="Matsumoto T."/>
            <person name="Wu J."/>
            <person name="Kanamori H."/>
            <person name="Katayose Y."/>
            <person name="Fujisawa M."/>
            <person name="Namiki N."/>
            <person name="Mizuno H."/>
            <person name="Yamamoto K."/>
            <person name="Antonio B.A."/>
            <person name="Baba T."/>
            <person name="Sakata K."/>
            <person name="Nagamura Y."/>
            <person name="Aoki H."/>
            <person name="Arikawa K."/>
            <person name="Arita K."/>
            <person name="Bito T."/>
            <person name="Chiden Y."/>
            <person name="Fujitsuka N."/>
            <person name="Fukunaka R."/>
            <person name="Hamada M."/>
            <person name="Harada C."/>
            <person name="Hayashi A."/>
            <person name="Hijishita S."/>
            <person name="Honda M."/>
            <person name="Hosokawa S."/>
            <person name="Ichikawa Y."/>
            <person name="Idonuma A."/>
            <person name="Iijima M."/>
            <person name="Ikeda M."/>
            <person name="Ikeno M."/>
            <person name="Ito K."/>
            <person name="Ito S."/>
            <person name="Ito T."/>
            <person name="Ito Y."/>
            <person name="Ito Y."/>
            <person name="Iwabuchi A."/>
            <person name="Kamiya K."/>
            <person name="Karasawa W."/>
            <person name="Kurita K."/>
            <person name="Katagiri S."/>
            <person name="Kikuta A."/>
            <person name="Kobayashi H."/>
            <person name="Kobayashi N."/>
            <person name="Machita K."/>
            <person name="Maehara T."/>
            <person name="Masukawa M."/>
            <person name="Mizubayashi T."/>
            <person name="Mukai Y."/>
            <person name="Nagasaki H."/>
            <person name="Nagata Y."/>
            <person name="Naito S."/>
            <person name="Nakashima M."/>
            <person name="Nakama Y."/>
            <person name="Nakamichi Y."/>
            <person name="Nakamura M."/>
            <person name="Meguro A."/>
            <person name="Negishi M."/>
            <person name="Ohta I."/>
            <person name="Ohta T."/>
            <person name="Okamoto M."/>
            <person name="Ono N."/>
            <person name="Saji S."/>
            <person name="Sakaguchi M."/>
            <person name="Sakai K."/>
            <person name="Shibata M."/>
            <person name="Shimokawa T."/>
            <person name="Song J."/>
            <person name="Takazaki Y."/>
            <person name="Terasawa K."/>
            <person name="Tsugane M."/>
            <person name="Tsuji K."/>
            <person name="Ueda S."/>
            <person name="Waki K."/>
            <person name="Yamagata H."/>
            <person name="Yamamoto M."/>
            <person name="Yamamoto S."/>
            <person name="Yamane H."/>
            <person name="Yoshiki S."/>
            <person name="Yoshihara R."/>
            <person name="Yukawa K."/>
            <person name="Zhong H."/>
            <person name="Yano M."/>
            <person name="Yuan Q."/>
            <person name="Ouyang S."/>
            <person name="Liu J."/>
            <person name="Jones K.M."/>
            <person name="Gansberger K."/>
            <person name="Moffat K."/>
            <person name="Hill J."/>
            <person name="Bera J."/>
            <person name="Fadrosh D."/>
            <person name="Jin S."/>
            <person name="Johri S."/>
            <person name="Kim M."/>
            <person name="Overton L."/>
            <person name="Reardon M."/>
            <person name="Tsitrin T."/>
            <person name="Vuong H."/>
            <person name="Weaver B."/>
            <person name="Ciecko A."/>
            <person name="Tallon L."/>
            <person name="Jackson J."/>
            <person name="Pai G."/>
            <person name="Aken S.V."/>
            <person name="Utterback T."/>
            <person name="Reidmuller S."/>
            <person name="Feldblyum T."/>
            <person name="Hsiao J."/>
            <person name="Zismann V."/>
            <person name="Iobst S."/>
            <person name="de Vazeille A.R."/>
            <person name="Buell C.R."/>
            <person name="Ying K."/>
            <person name="Li Y."/>
            <person name="Lu T."/>
            <person name="Huang Y."/>
            <person name="Zhao Q."/>
            <person name="Feng Q."/>
            <person name="Zhang L."/>
            <person name="Zhu J."/>
            <person name="Weng Q."/>
            <person name="Mu J."/>
            <person name="Lu Y."/>
            <person name="Fan D."/>
            <person name="Liu Y."/>
            <person name="Guan J."/>
            <person name="Zhang Y."/>
            <person name="Yu S."/>
            <person name="Liu X."/>
            <person name="Zhang Y."/>
            <person name="Hong G."/>
            <person name="Han B."/>
            <person name="Choisne N."/>
            <person name="Demange N."/>
            <person name="Orjeda G."/>
            <person name="Samain S."/>
            <person name="Cattolico L."/>
            <person name="Pelletier E."/>
            <person name="Couloux A."/>
            <person name="Segurens B."/>
            <person name="Wincker P."/>
            <person name="D'Hont A."/>
            <person name="Scarpelli C."/>
            <person name="Weissenbach J."/>
            <person name="Salanoubat M."/>
            <person name="Quetier F."/>
            <person name="Yu Y."/>
            <person name="Kim H.R."/>
            <person name="Rambo T."/>
            <person name="Currie J."/>
            <person name="Collura K."/>
            <person name="Luo M."/>
            <person name="Yang T."/>
            <person name="Ammiraju J.S.S."/>
            <person name="Engler F."/>
            <person name="Soderlund C."/>
            <person name="Wing R.A."/>
            <person name="Palmer L.E."/>
            <person name="de la Bastide M."/>
            <person name="Spiegel L."/>
            <person name="Nascimento L."/>
            <person name="Zutavern T."/>
            <person name="O'Shaughnessy A."/>
            <person name="Dike S."/>
            <person name="Dedhia N."/>
            <person name="Preston R."/>
            <person name="Balija V."/>
            <person name="McCombie W.R."/>
            <person name="Chow T."/>
            <person name="Chen H."/>
            <person name="Chung M."/>
            <person name="Chen C."/>
            <person name="Shaw J."/>
            <person name="Wu H."/>
            <person name="Hsiao K."/>
            <person name="Chao Y."/>
            <person name="Chu M."/>
            <person name="Cheng C."/>
            <person name="Hour A."/>
            <person name="Lee P."/>
            <person name="Lin S."/>
            <person name="Lin Y."/>
            <person name="Liou J."/>
            <person name="Liu S."/>
            <person name="Hsing Y."/>
            <person name="Raghuvanshi S."/>
            <person name="Mohanty A."/>
            <person name="Bharti A.K."/>
            <person name="Gaur A."/>
            <person name="Gupta V."/>
            <person name="Kumar D."/>
            <person name="Ravi V."/>
            <person name="Vij S."/>
            <person name="Kapur A."/>
            <person name="Khurana P."/>
            <person name="Khurana P."/>
            <person name="Khurana J.P."/>
            <person name="Tyagi A.K."/>
            <person name="Gaikwad K."/>
            <person name="Singh A."/>
            <person name="Dalal V."/>
            <person name="Srivastava S."/>
            <person name="Dixit A."/>
            <person name="Pal A.K."/>
            <person name="Ghazi I.A."/>
            <person name="Yadav M."/>
            <person name="Pandit A."/>
            <person name="Bhargava A."/>
            <person name="Sureshbabu K."/>
            <person name="Batra K."/>
            <person name="Sharma T.R."/>
            <person name="Mohapatra T."/>
            <person name="Singh N.K."/>
            <person name="Messing J."/>
            <person name="Nelson A.B."/>
            <person name="Fuks G."/>
            <person name="Kavchok S."/>
            <person name="Keizer G."/>
            <person name="Linton E."/>
            <person name="Llaca V."/>
            <person name="Song R."/>
            <person name="Tanyolac B."/>
            <person name="Young S."/>
            <person name="Ho-Il K."/>
            <person name="Hahn J.H."/>
            <person name="Sangsakoo G."/>
            <person name="Vanavichit A."/>
            <person name="de Mattos Luiz.A.T."/>
            <person name="Zimmer P.D."/>
            <person name="Malone G."/>
            <person name="Dellagostin O."/>
            <person name="de Oliveira A.C."/>
            <person name="Bevan M."/>
            <person name="Bancroft I."/>
            <person name="Minx P."/>
            <person name="Cordum H."/>
            <person name="Wilson R."/>
            <person name="Cheng Z."/>
            <person name="Jin W."/>
            <person name="Jiang J."/>
            <person name="Leong S.A."/>
            <person name="Iwama H."/>
            <person name="Gojobori T."/>
            <person name="Itoh T."/>
            <person name="Niimura Y."/>
            <person name="Fujii Y."/>
            <person name="Habara T."/>
            <person name="Sakai H."/>
            <person name="Sato Y."/>
            <person name="Wilson G."/>
            <person name="Kumar K."/>
            <person name="McCouch S."/>
            <person name="Juretic N."/>
            <person name="Hoen D."/>
            <person name="Wright S."/>
            <person name="Bruskiewich R."/>
            <person name="Bureau T."/>
            <person name="Miyao A."/>
            <person name="Hirochika H."/>
            <person name="Nishikawa T."/>
            <person name="Kadowaki K."/>
            <person name="Sugiura M."/>
            <person name="Burr B."/>
            <person name="Sasaki T."/>
        </authorList>
    </citation>
    <scope>NUCLEOTIDE SEQUENCE [LARGE SCALE GENOMIC DNA]</scope>
    <source>
        <strain evidence="3">cv. Nipponbare</strain>
    </source>
</reference>
<protein>
    <submittedName>
        <fullName evidence="2">Uncharacterized protein</fullName>
    </submittedName>
</protein>
<feature type="compositionally biased region" description="Low complexity" evidence="1">
    <location>
        <begin position="1"/>
        <end position="22"/>
    </location>
</feature>
<evidence type="ECO:0000313" key="2">
    <source>
        <dbReference type="EMBL" id="BAD46110.1"/>
    </source>
</evidence>
<dbReference type="Proteomes" id="UP000000763">
    <property type="component" value="Chromosome 6"/>
</dbReference>
<evidence type="ECO:0000256" key="1">
    <source>
        <dbReference type="SAM" id="MobiDB-lite"/>
    </source>
</evidence>
<dbReference type="EMBL" id="AP005470">
    <property type="protein sequence ID" value="BAD46110.1"/>
    <property type="molecule type" value="Genomic_DNA"/>
</dbReference>
<evidence type="ECO:0000313" key="3">
    <source>
        <dbReference type="Proteomes" id="UP000000763"/>
    </source>
</evidence>
<feature type="region of interest" description="Disordered" evidence="1">
    <location>
        <begin position="1"/>
        <end position="36"/>
    </location>
</feature>
<sequence>MAAVLPSRAPASSRAATASQAPVDVPSEVERRLGPKPVVAAFSPPNCHRLPHGCRRSTATYHSRGACQRACYGGSGEPRTKVTGGLIHTNYLIID</sequence>
<gene>
    <name evidence="2" type="primary">OSJNBa0043B22.4</name>
</gene>
<dbReference type="AlphaFoldDB" id="Q653A7"/>
<accession>Q653A7</accession>
<name>Q653A7_ORYSJ</name>
<reference evidence="3" key="2">
    <citation type="journal article" date="2008" name="Nucleic Acids Res.">
        <title>The rice annotation project database (RAP-DB): 2008 update.</title>
        <authorList>
            <consortium name="The rice annotation project (RAP)"/>
        </authorList>
    </citation>
    <scope>GENOME REANNOTATION</scope>
    <source>
        <strain evidence="3">cv. Nipponbare</strain>
    </source>
</reference>
<proteinExistence type="predicted"/>